<keyword evidence="2" id="KW-1185">Reference proteome</keyword>
<sequence>MNYANLHMVPFASPAPFLVPKAATGRTDVPIPAQRQLRNTRKQEVARRDADDVITPLPASAQAGGSRHWLQDDDNISLDDFDKDMDAFEKPAAAAAQQKLSAGVQKIEEVTCRWTPTAVIVAWTGMMLLAIALSLDSLTVSSYQPYALSEFKSHSMLPAVSTLQNILNAATKPIMAKIADASGRAEAFSVSLVSIVLGFAINATSHNLGTMAAGQIFYSIGQVGIMFLQQILAADTTTLENRSIFGSLLYSPPILTAWIGGPMVEALVPTDWRWGYGMWAIIVPVISIPLLASIWSHQIAAKKTFESKNTSGFISKWAQADIPGLALFVAGLVLLLLPMTLTVRFHNGWTSPQILVMIFSGTICFTGFVLYETYVARYPILPMRLAKSRTVAAGCLTEAFFFMSYYIWQPYFYSFLVVVNGLSPKAATNVVTSQGVATAVVGLAAAFVVKYTGRCKWVIVSGTLVKLIGGGIMIKYSSPDATLVQIIFGQIIAGGGSGMISIVAQTAVQSVARHQDVANVTTLYEAARAIGGAIGNAISGSIWTRLLLLKLETHLPEASKSQAVRIQDSFTIATSYAAGSAERIAINQSYTEVMHILLIVSIALLGASFLMSLAIEDINLKNIDADQPRNGVVGRLGFKSWLKRSNSVRDPK</sequence>
<accession>A0ACC1QI63</accession>
<protein>
    <submittedName>
        <fullName evidence="1">Uncharacterized protein</fullName>
    </submittedName>
</protein>
<name>A0ACC1QI63_9HYPO</name>
<evidence type="ECO:0000313" key="1">
    <source>
        <dbReference type="EMBL" id="KAJ3477781.1"/>
    </source>
</evidence>
<dbReference type="Proteomes" id="UP001148737">
    <property type="component" value="Unassembled WGS sequence"/>
</dbReference>
<evidence type="ECO:0000313" key="2">
    <source>
        <dbReference type="Proteomes" id="UP001148737"/>
    </source>
</evidence>
<proteinExistence type="predicted"/>
<reference evidence="1" key="1">
    <citation type="submission" date="2022-07" db="EMBL/GenBank/DDBJ databases">
        <title>Genome Sequence of Lecanicillium saksenae.</title>
        <authorList>
            <person name="Buettner E."/>
        </authorList>
    </citation>
    <scope>NUCLEOTIDE SEQUENCE</scope>
    <source>
        <strain evidence="1">VT-O1</strain>
    </source>
</reference>
<organism evidence="1 2">
    <name type="scientific">Lecanicillium saksenae</name>
    <dbReference type="NCBI Taxonomy" id="468837"/>
    <lineage>
        <taxon>Eukaryota</taxon>
        <taxon>Fungi</taxon>
        <taxon>Dikarya</taxon>
        <taxon>Ascomycota</taxon>
        <taxon>Pezizomycotina</taxon>
        <taxon>Sordariomycetes</taxon>
        <taxon>Hypocreomycetidae</taxon>
        <taxon>Hypocreales</taxon>
        <taxon>Cordycipitaceae</taxon>
        <taxon>Lecanicillium</taxon>
    </lineage>
</organism>
<comment type="caution">
    <text evidence="1">The sequence shown here is derived from an EMBL/GenBank/DDBJ whole genome shotgun (WGS) entry which is preliminary data.</text>
</comment>
<gene>
    <name evidence="1" type="ORF">NLG97_g8748</name>
</gene>
<dbReference type="EMBL" id="JANAKD010001615">
    <property type="protein sequence ID" value="KAJ3477781.1"/>
    <property type="molecule type" value="Genomic_DNA"/>
</dbReference>